<dbReference type="InterPro" id="IPR036737">
    <property type="entry name" value="OmpA-like_sf"/>
</dbReference>
<dbReference type="AlphaFoldDB" id="A0A9E2L505"/>
<feature type="chain" id="PRO_5038418374" evidence="2">
    <location>
        <begin position="22"/>
        <end position="403"/>
    </location>
</feature>
<reference evidence="4" key="1">
    <citation type="journal article" date="2021" name="PeerJ">
        <title>Extensive microbial diversity within the chicken gut microbiome revealed by metagenomics and culture.</title>
        <authorList>
            <person name="Gilroy R."/>
            <person name="Ravi A."/>
            <person name="Getino M."/>
            <person name="Pursley I."/>
            <person name="Horton D.L."/>
            <person name="Alikhan N.F."/>
            <person name="Baker D."/>
            <person name="Gharbi K."/>
            <person name="Hall N."/>
            <person name="Watson M."/>
            <person name="Adriaenssens E.M."/>
            <person name="Foster-Nyarko E."/>
            <person name="Jarju S."/>
            <person name="Secka A."/>
            <person name="Antonio M."/>
            <person name="Oren A."/>
            <person name="Chaudhuri R.R."/>
            <person name="La Ragione R."/>
            <person name="Hildebrand F."/>
            <person name="Pallen M.J."/>
        </authorList>
    </citation>
    <scope>NUCLEOTIDE SEQUENCE</scope>
    <source>
        <strain evidence="4">Gambia15-2214</strain>
    </source>
</reference>
<dbReference type="EMBL" id="JAHLFV010000243">
    <property type="protein sequence ID" value="MBU3851022.1"/>
    <property type="molecule type" value="Genomic_DNA"/>
</dbReference>
<dbReference type="Proteomes" id="UP000823914">
    <property type="component" value="Unassembled WGS sequence"/>
</dbReference>
<dbReference type="Gene3D" id="3.30.1330.60">
    <property type="entry name" value="OmpA-like domain"/>
    <property type="match status" value="1"/>
</dbReference>
<evidence type="ECO:0000259" key="3">
    <source>
        <dbReference type="PROSITE" id="PS51123"/>
    </source>
</evidence>
<gene>
    <name evidence="4" type="ORF">IAA16_10680</name>
</gene>
<dbReference type="PANTHER" id="PTHR30329:SF21">
    <property type="entry name" value="LIPOPROTEIN YIAD-RELATED"/>
    <property type="match status" value="1"/>
</dbReference>
<dbReference type="InterPro" id="IPR006665">
    <property type="entry name" value="OmpA-like"/>
</dbReference>
<evidence type="ECO:0000256" key="1">
    <source>
        <dbReference type="PROSITE-ProRule" id="PRU00473"/>
    </source>
</evidence>
<dbReference type="PROSITE" id="PS51123">
    <property type="entry name" value="OMPA_2"/>
    <property type="match status" value="1"/>
</dbReference>
<name>A0A9E2L505_9SPIR</name>
<comment type="caution">
    <text evidence="4">The sequence shown here is derived from an EMBL/GenBank/DDBJ whole genome shotgun (WGS) entry which is preliminary data.</text>
</comment>
<protein>
    <submittedName>
        <fullName evidence="4">OmpA family protein</fullName>
    </submittedName>
</protein>
<sequence>MKNKRAVLLLAILMCTLPTMAEVFRYKYRQGETVKILSQVEEDVYVNRVFSHHALITNRVAAEITHMEGTTATHNATFMVSENSTRNTIEIANWGKEYTSVFQRDELGHYTIDKSYFMPVVRDIPVFPEEDIQVGDTWTASGHEAHDLRDGFNVPEPFIVPFAAQYTYLGTAEEDGKTLHVIDVQYNIYFASPNLQEALRYNTDVPATTMGYSHQRIYWDNERGNIAWYNEEFRILIETAYGNTFDFIGTAYAEVDYLQEKASTKVAEVQDTIANLGLENTTVRSDEEGLTISIENIQFMPDSAILLDSEKAKLREIAKVIQQFPLNDLLISGHTALAGTERDRQSLSEERAHAVAEYLTEIGAKDSTHIFTRGFGATKPIAPNNTEEGKAKNRRVEITILDK</sequence>
<organism evidence="4 5">
    <name type="scientific">Candidatus Treponema excrementipullorum</name>
    <dbReference type="NCBI Taxonomy" id="2838768"/>
    <lineage>
        <taxon>Bacteria</taxon>
        <taxon>Pseudomonadati</taxon>
        <taxon>Spirochaetota</taxon>
        <taxon>Spirochaetia</taxon>
        <taxon>Spirochaetales</taxon>
        <taxon>Treponemataceae</taxon>
        <taxon>Treponema</taxon>
    </lineage>
</organism>
<evidence type="ECO:0000256" key="2">
    <source>
        <dbReference type="SAM" id="SignalP"/>
    </source>
</evidence>
<keyword evidence="1" id="KW-0472">Membrane</keyword>
<evidence type="ECO:0000313" key="5">
    <source>
        <dbReference type="Proteomes" id="UP000823914"/>
    </source>
</evidence>
<evidence type="ECO:0000313" key="4">
    <source>
        <dbReference type="EMBL" id="MBU3851022.1"/>
    </source>
</evidence>
<reference evidence="4" key="2">
    <citation type="submission" date="2021-04" db="EMBL/GenBank/DDBJ databases">
        <authorList>
            <person name="Gilroy R."/>
        </authorList>
    </citation>
    <scope>NUCLEOTIDE SEQUENCE</scope>
    <source>
        <strain evidence="4">Gambia15-2214</strain>
    </source>
</reference>
<keyword evidence="2" id="KW-0732">Signal</keyword>
<feature type="signal peptide" evidence="2">
    <location>
        <begin position="1"/>
        <end position="21"/>
    </location>
</feature>
<dbReference type="InterPro" id="IPR050330">
    <property type="entry name" value="Bact_OuterMem_StrucFunc"/>
</dbReference>
<dbReference type="SUPFAM" id="SSF103088">
    <property type="entry name" value="OmpA-like"/>
    <property type="match status" value="1"/>
</dbReference>
<accession>A0A9E2L505</accession>
<dbReference type="GO" id="GO:0016020">
    <property type="term" value="C:membrane"/>
    <property type="evidence" value="ECO:0007669"/>
    <property type="project" value="UniProtKB-UniRule"/>
</dbReference>
<proteinExistence type="predicted"/>
<dbReference type="PANTHER" id="PTHR30329">
    <property type="entry name" value="STATOR ELEMENT OF FLAGELLAR MOTOR COMPLEX"/>
    <property type="match status" value="1"/>
</dbReference>
<feature type="domain" description="OmpA-like" evidence="3">
    <location>
        <begin position="286"/>
        <end position="403"/>
    </location>
</feature>
<dbReference type="CDD" id="cd07185">
    <property type="entry name" value="OmpA_C-like"/>
    <property type="match status" value="1"/>
</dbReference>
<dbReference type="Pfam" id="PF00691">
    <property type="entry name" value="OmpA"/>
    <property type="match status" value="1"/>
</dbReference>